<gene>
    <name evidence="2" type="ORF">BKA55DRAFT_595831</name>
</gene>
<sequence length="451" mass="48735">MAKMKAERITRRHTPLPNAATRSSNRIRAKKKSNGTKQAGLSQEQVSSESLEPTSSQETLNNSIDVSDQNNFSSFSSYNTDDSHSAEQIEGTLTIAHRNPQLNGTGVTPSNTFDNKAGPGTAQLTAGEIALDIYGSKILIDSTLGKKLAGEVALRAIRQRRSDMILNMERRSNVEAFLAHLTGVQVKRSCKNCSKGHGPWSECIIYDGQMCGSCTNCWFNASGSRCTFHENNQNSIYAPLPMYHPQSAGMPTQPIQYTHINPQAVPQGIAMNPPTSIQGEATTTLYNLPGSANNVVGNVISTVAAMNQGERVFARVERAAEDLGLRIAELHEFLATPEGNAFVTQLSGIAAPQQIASGDNPSQERSQENGQDNASQEPLFQEPSSQNNAHQELASQDTSSHGPSSQESSSQEQPLRETSPQQTSSQERFSQGNVEAHLTAQALTSDPPLEN</sequence>
<organism evidence="2 3">
    <name type="scientific">Fusarium redolens</name>
    <dbReference type="NCBI Taxonomy" id="48865"/>
    <lineage>
        <taxon>Eukaryota</taxon>
        <taxon>Fungi</taxon>
        <taxon>Dikarya</taxon>
        <taxon>Ascomycota</taxon>
        <taxon>Pezizomycotina</taxon>
        <taxon>Sordariomycetes</taxon>
        <taxon>Hypocreomycetidae</taxon>
        <taxon>Hypocreales</taxon>
        <taxon>Nectriaceae</taxon>
        <taxon>Fusarium</taxon>
        <taxon>Fusarium redolens species complex</taxon>
    </lineage>
</organism>
<comment type="caution">
    <text evidence="2">The sequence shown here is derived from an EMBL/GenBank/DDBJ whole genome shotgun (WGS) entry which is preliminary data.</text>
</comment>
<dbReference type="OrthoDB" id="4174112at2759"/>
<dbReference type="InterPro" id="IPR022190">
    <property type="entry name" value="DUF3716"/>
</dbReference>
<protein>
    <submittedName>
        <fullName evidence="2">Uncharacterized protein</fullName>
    </submittedName>
</protein>
<feature type="compositionally biased region" description="Polar residues" evidence="1">
    <location>
        <begin position="53"/>
        <end position="80"/>
    </location>
</feature>
<evidence type="ECO:0000313" key="3">
    <source>
        <dbReference type="Proteomes" id="UP000720189"/>
    </source>
</evidence>
<keyword evidence="3" id="KW-1185">Reference proteome</keyword>
<dbReference type="GeneID" id="70225815"/>
<proteinExistence type="predicted"/>
<dbReference type="RefSeq" id="XP_046046884.1">
    <property type="nucleotide sequence ID" value="XM_046195861.1"/>
</dbReference>
<dbReference type="Pfam" id="PF12511">
    <property type="entry name" value="DUF3716"/>
    <property type="match status" value="1"/>
</dbReference>
<feature type="compositionally biased region" description="Basic residues" evidence="1">
    <location>
        <begin position="25"/>
        <end position="34"/>
    </location>
</feature>
<name>A0A9P9GQD3_FUSRE</name>
<feature type="region of interest" description="Disordered" evidence="1">
    <location>
        <begin position="1"/>
        <end position="86"/>
    </location>
</feature>
<reference evidence="2" key="1">
    <citation type="journal article" date="2021" name="Nat. Commun.">
        <title>Genetic determinants of endophytism in the Arabidopsis root mycobiome.</title>
        <authorList>
            <person name="Mesny F."/>
            <person name="Miyauchi S."/>
            <person name="Thiergart T."/>
            <person name="Pickel B."/>
            <person name="Atanasova L."/>
            <person name="Karlsson M."/>
            <person name="Huettel B."/>
            <person name="Barry K.W."/>
            <person name="Haridas S."/>
            <person name="Chen C."/>
            <person name="Bauer D."/>
            <person name="Andreopoulos W."/>
            <person name="Pangilinan J."/>
            <person name="LaButti K."/>
            <person name="Riley R."/>
            <person name="Lipzen A."/>
            <person name="Clum A."/>
            <person name="Drula E."/>
            <person name="Henrissat B."/>
            <person name="Kohler A."/>
            <person name="Grigoriev I.V."/>
            <person name="Martin F.M."/>
            <person name="Hacquard S."/>
        </authorList>
    </citation>
    <scope>NUCLEOTIDE SEQUENCE</scope>
    <source>
        <strain evidence="2">MPI-CAGE-AT-0023</strain>
    </source>
</reference>
<dbReference type="EMBL" id="JAGMUX010000012">
    <property type="protein sequence ID" value="KAH7243391.1"/>
    <property type="molecule type" value="Genomic_DNA"/>
</dbReference>
<feature type="region of interest" description="Disordered" evidence="1">
    <location>
        <begin position="354"/>
        <end position="451"/>
    </location>
</feature>
<feature type="compositionally biased region" description="Polar residues" evidence="1">
    <location>
        <begin position="354"/>
        <end position="403"/>
    </location>
</feature>
<feature type="compositionally biased region" description="Polar residues" evidence="1">
    <location>
        <begin position="416"/>
        <end position="433"/>
    </location>
</feature>
<feature type="compositionally biased region" description="Low complexity" evidence="1">
    <location>
        <begin position="404"/>
        <end position="413"/>
    </location>
</feature>
<dbReference type="Proteomes" id="UP000720189">
    <property type="component" value="Unassembled WGS sequence"/>
</dbReference>
<evidence type="ECO:0000313" key="2">
    <source>
        <dbReference type="EMBL" id="KAH7243391.1"/>
    </source>
</evidence>
<feature type="compositionally biased region" description="Low complexity" evidence="1">
    <location>
        <begin position="41"/>
        <end position="52"/>
    </location>
</feature>
<accession>A0A9P9GQD3</accession>
<evidence type="ECO:0000256" key="1">
    <source>
        <dbReference type="SAM" id="MobiDB-lite"/>
    </source>
</evidence>
<dbReference type="AlphaFoldDB" id="A0A9P9GQD3"/>